<comment type="cofactor">
    <cofactor evidence="5">
        <name>Fe cation</name>
        <dbReference type="ChEBI" id="CHEBI:24875"/>
    </cofactor>
    <text evidence="5">Binds 1 Fe cation per subunit.</text>
</comment>
<evidence type="ECO:0000259" key="6">
    <source>
        <dbReference type="PROSITE" id="PS51819"/>
    </source>
</evidence>
<dbReference type="CDD" id="cd07250">
    <property type="entry name" value="HPPD_C_like"/>
    <property type="match status" value="1"/>
</dbReference>
<comment type="caution">
    <text evidence="7">The sequence shown here is derived from an EMBL/GenBank/DDBJ whole genome shotgun (WGS) entry which is preliminary data.</text>
</comment>
<feature type="binding site" evidence="5">
    <location>
        <position position="369"/>
    </location>
    <ligand>
        <name>Fe cation</name>
        <dbReference type="ChEBI" id="CHEBI:24875"/>
    </ligand>
</feature>
<organism evidence="7 8">
    <name type="scientific">Nocardioides aromaticivorans</name>
    <dbReference type="NCBI Taxonomy" id="200618"/>
    <lineage>
        <taxon>Bacteria</taxon>
        <taxon>Bacillati</taxon>
        <taxon>Actinomycetota</taxon>
        <taxon>Actinomycetes</taxon>
        <taxon>Propionibacteriales</taxon>
        <taxon>Nocardioidaceae</taxon>
        <taxon>Nocardioides</taxon>
    </lineage>
</organism>
<feature type="binding site" evidence="5">
    <location>
        <position position="288"/>
    </location>
    <ligand>
        <name>Fe cation</name>
        <dbReference type="ChEBI" id="CHEBI:24875"/>
    </ligand>
</feature>
<dbReference type="PANTHER" id="PTHR11959">
    <property type="entry name" value="4-HYDROXYPHENYLPYRUVATE DIOXYGENASE"/>
    <property type="match status" value="1"/>
</dbReference>
<dbReference type="InterPro" id="IPR037523">
    <property type="entry name" value="VOC_core"/>
</dbReference>
<keyword evidence="3" id="KW-0677">Repeat</keyword>
<evidence type="ECO:0000313" key="7">
    <source>
        <dbReference type="EMBL" id="NYI44502.1"/>
    </source>
</evidence>
<sequence length="401" mass="44960">MSLQETLTSEERLAELDLDTLKQLVGLVEYDDREDPFPVTGWDAAVWAVGNATQSAHFFISAFGMELVAYSGPETGNRDHMAYVLKSGAVRFVIKGGVDPHSPLLDHHRKHGDGIVDIALEVPDVDKCIEHARSVGATVLEEPHDLTDDHGTVRVGAIATYGDTRHTLVDRSRYDGPYLPGYVARTSTFVKRDGAPKRLFQALDHIVGNVELGRMDDWVEFYRKVMGFTNMAEFIGDDIATDYSALMSKVVANGNHRVKFPLNEPAIAKKKSQIDEYLEFYDGPGAQHLALATNDILRTVDALRAEGIEFLNTPDSYYEDPELRARIGEVRVPVEELQKRGILVDRDEDGYLLQIFTKPLGDRPTVFFEFIERHGSLGFGKGNFKALFEAIEREQERRGNF</sequence>
<feature type="domain" description="VOC" evidence="6">
    <location>
        <begin position="41"/>
        <end position="171"/>
    </location>
</feature>
<dbReference type="EC" id="1.13.11.27" evidence="7"/>
<accession>A0A7Y9ZFK1</accession>
<dbReference type="NCBIfam" id="TIGR01263">
    <property type="entry name" value="4HPPD"/>
    <property type="match status" value="1"/>
</dbReference>
<dbReference type="Pfam" id="PF00903">
    <property type="entry name" value="Glyoxalase"/>
    <property type="match status" value="2"/>
</dbReference>
<evidence type="ECO:0000256" key="3">
    <source>
        <dbReference type="ARBA" id="ARBA00022737"/>
    </source>
</evidence>
<evidence type="ECO:0000256" key="1">
    <source>
        <dbReference type="ARBA" id="ARBA00005877"/>
    </source>
</evidence>
<dbReference type="PROSITE" id="PS51819">
    <property type="entry name" value="VOC"/>
    <property type="match status" value="2"/>
</dbReference>
<evidence type="ECO:0000313" key="8">
    <source>
        <dbReference type="Proteomes" id="UP000562045"/>
    </source>
</evidence>
<dbReference type="FunFam" id="3.10.180.10:FF:000001">
    <property type="entry name" value="4-hydroxyphenylpyruvate dioxygenase"/>
    <property type="match status" value="1"/>
</dbReference>
<dbReference type="Proteomes" id="UP000562045">
    <property type="component" value="Unassembled WGS sequence"/>
</dbReference>
<feature type="binding site" evidence="5">
    <location>
        <position position="205"/>
    </location>
    <ligand>
        <name>Fe cation</name>
        <dbReference type="ChEBI" id="CHEBI:24875"/>
    </ligand>
</feature>
<evidence type="ECO:0000256" key="2">
    <source>
        <dbReference type="ARBA" id="ARBA00022723"/>
    </source>
</evidence>
<protein>
    <submittedName>
        <fullName evidence="7">4-hydroxyphenylpyruvate dioxygenase</fullName>
        <ecNumber evidence="7">1.13.11.27</ecNumber>
    </submittedName>
</protein>
<dbReference type="Gene3D" id="3.10.180.10">
    <property type="entry name" value="2,3-Dihydroxybiphenyl 1,2-Dioxygenase, domain 1"/>
    <property type="match status" value="2"/>
</dbReference>
<evidence type="ECO:0000256" key="4">
    <source>
        <dbReference type="ARBA" id="ARBA00023004"/>
    </source>
</evidence>
<dbReference type="InterPro" id="IPR005956">
    <property type="entry name" value="4OHPhenylPyrv_dOase"/>
</dbReference>
<keyword evidence="7" id="KW-0670">Pyruvate</keyword>
<dbReference type="GO" id="GO:0006572">
    <property type="term" value="P:L-tyrosine catabolic process"/>
    <property type="evidence" value="ECO:0007669"/>
    <property type="project" value="TreeGrafter"/>
</dbReference>
<dbReference type="CDD" id="cd08342">
    <property type="entry name" value="HPPD_N_like"/>
    <property type="match status" value="1"/>
</dbReference>
<keyword evidence="2 5" id="KW-0479">Metal-binding</keyword>
<dbReference type="PIRSF" id="PIRSF009283">
    <property type="entry name" value="HPP_dOase"/>
    <property type="match status" value="1"/>
</dbReference>
<reference evidence="7 8" key="1">
    <citation type="submission" date="2020-07" db="EMBL/GenBank/DDBJ databases">
        <title>Sequencing the genomes of 1000 actinobacteria strains.</title>
        <authorList>
            <person name="Klenk H.-P."/>
        </authorList>
    </citation>
    <scope>NUCLEOTIDE SEQUENCE [LARGE SCALE GENOMIC DNA]</scope>
    <source>
        <strain evidence="7 8">DSM 15131</strain>
    </source>
</reference>
<feature type="domain" description="VOC" evidence="6">
    <location>
        <begin position="202"/>
        <end position="358"/>
    </location>
</feature>
<dbReference type="InterPro" id="IPR004360">
    <property type="entry name" value="Glyas_Fos-R_dOase_dom"/>
</dbReference>
<evidence type="ECO:0000256" key="5">
    <source>
        <dbReference type="PIRSR" id="PIRSR009283-1"/>
    </source>
</evidence>
<dbReference type="InterPro" id="IPR029068">
    <property type="entry name" value="Glyas_Bleomycin-R_OHBP_Dase"/>
</dbReference>
<dbReference type="GO" id="GO:0046872">
    <property type="term" value="F:metal ion binding"/>
    <property type="evidence" value="ECO:0007669"/>
    <property type="project" value="UniProtKB-KW"/>
</dbReference>
<dbReference type="RefSeq" id="WP_179648339.1">
    <property type="nucleotide sequence ID" value="NZ_JACBZM010000001.1"/>
</dbReference>
<proteinExistence type="inferred from homology"/>
<dbReference type="InterPro" id="IPR041735">
    <property type="entry name" value="4OHPhenylPyrv_dOase_C"/>
</dbReference>
<dbReference type="EMBL" id="JACBZM010000001">
    <property type="protein sequence ID" value="NYI44502.1"/>
    <property type="molecule type" value="Genomic_DNA"/>
</dbReference>
<dbReference type="AlphaFoldDB" id="A0A7Y9ZFK1"/>
<dbReference type="InterPro" id="IPR041736">
    <property type="entry name" value="4OHPhenylPyrv_dOase_N"/>
</dbReference>
<comment type="similarity">
    <text evidence="1">Belongs to the 4HPPD family.</text>
</comment>
<name>A0A7Y9ZFK1_9ACTN</name>
<keyword evidence="7" id="KW-0560">Oxidoreductase</keyword>
<keyword evidence="7" id="KW-0223">Dioxygenase</keyword>
<dbReference type="GO" id="GO:0003868">
    <property type="term" value="F:4-hydroxyphenylpyruvate dioxygenase activity"/>
    <property type="evidence" value="ECO:0007669"/>
    <property type="project" value="UniProtKB-EC"/>
</dbReference>
<keyword evidence="4 5" id="KW-0408">Iron</keyword>
<gene>
    <name evidence="7" type="ORF">BJ993_001582</name>
</gene>
<dbReference type="PANTHER" id="PTHR11959:SF1">
    <property type="entry name" value="4-HYDROXYPHENYLPYRUVATE DIOXYGENASE"/>
    <property type="match status" value="1"/>
</dbReference>
<dbReference type="SUPFAM" id="SSF54593">
    <property type="entry name" value="Glyoxalase/Bleomycin resistance protein/Dihydroxybiphenyl dioxygenase"/>
    <property type="match status" value="1"/>
</dbReference>